<evidence type="ECO:0008006" key="10">
    <source>
        <dbReference type="Google" id="ProtNLM"/>
    </source>
</evidence>
<keyword evidence="2 7" id="KW-0812">Transmembrane</keyword>
<keyword evidence="9" id="KW-1185">Reference proteome</keyword>
<evidence type="ECO:0000313" key="9">
    <source>
        <dbReference type="Proteomes" id="UP000266234"/>
    </source>
</evidence>
<keyword evidence="3 7" id="KW-1133">Transmembrane helix</keyword>
<reference evidence="8 9" key="1">
    <citation type="journal article" date="2018" name="PLoS Pathog.">
        <title>Evolution of structural diversity of trichothecenes, a family of toxins produced by plant pathogenic and entomopathogenic fungi.</title>
        <authorList>
            <person name="Proctor R.H."/>
            <person name="McCormick S.P."/>
            <person name="Kim H.S."/>
            <person name="Cardoza R.E."/>
            <person name="Stanley A.M."/>
            <person name="Lindo L."/>
            <person name="Kelly A."/>
            <person name="Brown D.W."/>
            <person name="Lee T."/>
            <person name="Vaughan M.M."/>
            <person name="Alexander N.J."/>
            <person name="Busman M."/>
            <person name="Gutierrez S."/>
        </authorList>
    </citation>
    <scope>NUCLEOTIDE SEQUENCE [LARGE SCALE GENOMIC DNA]</scope>
    <source>
        <strain evidence="8 9">NRRL 20695</strain>
    </source>
</reference>
<comment type="caution">
    <text evidence="8">The sequence shown here is derived from an EMBL/GenBank/DDBJ whole genome shotgun (WGS) entry which is preliminary data.</text>
</comment>
<evidence type="ECO:0000256" key="6">
    <source>
        <dbReference type="SAM" id="MobiDB-lite"/>
    </source>
</evidence>
<sequence length="208" mass="22195">MSHAQLLSITTALMASGGIATLTFFDVPELQSQPASRSLPAIRWLFSRGSHVFPSASLLSTIGFVYSASVNNENFSSLYSISSNTAKTNGFLLAAALSFGIAPFTQLMIPTNFALIRENNKLGGARSEKAAAQGSASADRTAWDSVKGSGEGVEFTDLSGPQEHTERESSKEEDENIRQLLEKFRWLNLVRAVLIGAGGVVGLYAAMS</sequence>
<organism evidence="8 9">
    <name type="scientific">Fusarium longipes</name>
    <dbReference type="NCBI Taxonomy" id="694270"/>
    <lineage>
        <taxon>Eukaryota</taxon>
        <taxon>Fungi</taxon>
        <taxon>Dikarya</taxon>
        <taxon>Ascomycota</taxon>
        <taxon>Pezizomycotina</taxon>
        <taxon>Sordariomycetes</taxon>
        <taxon>Hypocreomycetidae</taxon>
        <taxon>Hypocreales</taxon>
        <taxon>Nectriaceae</taxon>
        <taxon>Fusarium</taxon>
    </lineage>
</organism>
<protein>
    <recommendedName>
        <fullName evidence="10">DUF1772-domain-containing protein</fullName>
    </recommendedName>
</protein>
<evidence type="ECO:0000313" key="8">
    <source>
        <dbReference type="EMBL" id="RGP64330.1"/>
    </source>
</evidence>
<evidence type="ECO:0000256" key="5">
    <source>
        <dbReference type="ARBA" id="ARBA00034313"/>
    </source>
</evidence>
<evidence type="ECO:0000256" key="4">
    <source>
        <dbReference type="ARBA" id="ARBA00023136"/>
    </source>
</evidence>
<evidence type="ECO:0000256" key="1">
    <source>
        <dbReference type="ARBA" id="ARBA00004141"/>
    </source>
</evidence>
<feature type="transmembrane region" description="Helical" evidence="7">
    <location>
        <begin position="88"/>
        <end position="109"/>
    </location>
</feature>
<accession>A0A395RW03</accession>
<proteinExistence type="inferred from homology"/>
<feature type="transmembrane region" description="Helical" evidence="7">
    <location>
        <begin position="6"/>
        <end position="25"/>
    </location>
</feature>
<evidence type="ECO:0000256" key="2">
    <source>
        <dbReference type="ARBA" id="ARBA00022692"/>
    </source>
</evidence>
<comment type="similarity">
    <text evidence="5">Belongs to the anthrone oxygenase family.</text>
</comment>
<dbReference type="GO" id="GO:0016020">
    <property type="term" value="C:membrane"/>
    <property type="evidence" value="ECO:0007669"/>
    <property type="project" value="UniProtKB-SubCell"/>
</dbReference>
<evidence type="ECO:0000256" key="7">
    <source>
        <dbReference type="SAM" id="Phobius"/>
    </source>
</evidence>
<comment type="subcellular location">
    <subcellularLocation>
        <location evidence="1">Membrane</location>
        <topology evidence="1">Multi-pass membrane protein</topology>
    </subcellularLocation>
</comment>
<feature type="region of interest" description="Disordered" evidence="6">
    <location>
        <begin position="130"/>
        <end position="174"/>
    </location>
</feature>
<gene>
    <name evidence="8" type="ORF">FLONG3_9603</name>
</gene>
<evidence type="ECO:0000256" key="3">
    <source>
        <dbReference type="ARBA" id="ARBA00022989"/>
    </source>
</evidence>
<dbReference type="EMBL" id="PXOG01000254">
    <property type="protein sequence ID" value="RGP64330.1"/>
    <property type="molecule type" value="Genomic_DNA"/>
</dbReference>
<dbReference type="OrthoDB" id="5954308at2759"/>
<feature type="compositionally biased region" description="Basic and acidic residues" evidence="6">
    <location>
        <begin position="163"/>
        <end position="174"/>
    </location>
</feature>
<name>A0A395RW03_9HYPO</name>
<dbReference type="PANTHER" id="PTHR35042:SF1">
    <property type="entry name" value="DUF1772-DOMAIN-CONTAINING PROTEIN"/>
    <property type="match status" value="1"/>
</dbReference>
<feature type="transmembrane region" description="Helical" evidence="7">
    <location>
        <begin position="186"/>
        <end position="207"/>
    </location>
</feature>
<dbReference type="AlphaFoldDB" id="A0A395RW03"/>
<dbReference type="PANTHER" id="PTHR35042">
    <property type="entry name" value="ANTHRONE OXYGENASE ENCC"/>
    <property type="match status" value="1"/>
</dbReference>
<dbReference type="Pfam" id="PF08592">
    <property type="entry name" value="Anthrone_oxy"/>
    <property type="match status" value="1"/>
</dbReference>
<keyword evidence="4 7" id="KW-0472">Membrane</keyword>
<dbReference type="Proteomes" id="UP000266234">
    <property type="component" value="Unassembled WGS sequence"/>
</dbReference>
<dbReference type="InterPro" id="IPR013901">
    <property type="entry name" value="Anthrone_oxy"/>
</dbReference>